<feature type="domain" description="Protein kinase" evidence="1">
    <location>
        <begin position="52"/>
        <end position="349"/>
    </location>
</feature>
<dbReference type="GO" id="GO:0004674">
    <property type="term" value="F:protein serine/threonine kinase activity"/>
    <property type="evidence" value="ECO:0007669"/>
    <property type="project" value="UniProtKB-KW"/>
</dbReference>
<dbReference type="SUPFAM" id="SSF56112">
    <property type="entry name" value="Protein kinase-like (PK-like)"/>
    <property type="match status" value="1"/>
</dbReference>
<protein>
    <submittedName>
        <fullName evidence="2">Serine/threonine protein kinase</fullName>
    </submittedName>
</protein>
<dbReference type="RefSeq" id="WP_052564754.1">
    <property type="nucleotide sequence ID" value="NZ_BAFN01000001.1"/>
</dbReference>
<dbReference type="Pfam" id="PF06293">
    <property type="entry name" value="Kdo"/>
    <property type="match status" value="1"/>
</dbReference>
<comment type="caution">
    <text evidence="2">The sequence shown here is derived from an EMBL/GenBank/DDBJ whole genome shotgun (WGS) entry which is preliminary data.</text>
</comment>
<dbReference type="Gene3D" id="1.10.510.10">
    <property type="entry name" value="Transferase(Phosphotransferase) domain 1"/>
    <property type="match status" value="1"/>
</dbReference>
<keyword evidence="3" id="KW-1185">Reference proteome</keyword>
<evidence type="ECO:0000313" key="3">
    <source>
        <dbReference type="Proteomes" id="UP000032309"/>
    </source>
</evidence>
<dbReference type="InterPro" id="IPR011009">
    <property type="entry name" value="Kinase-like_dom_sf"/>
</dbReference>
<gene>
    <name evidence="2" type="ORF">BROSI_A3342</name>
</gene>
<dbReference type="PROSITE" id="PS50011">
    <property type="entry name" value="PROTEIN_KINASE_DOM"/>
    <property type="match status" value="1"/>
</dbReference>
<reference evidence="3" key="1">
    <citation type="journal article" date="2015" name="Genome Announc.">
        <title>Draft Genome Sequence of an Anaerobic Ammonium-Oxidizing Bacterium, "Candidatus Brocadia sinica".</title>
        <authorList>
            <person name="Oshiki M."/>
            <person name="Shinyako-Hata K."/>
            <person name="Satoh H."/>
            <person name="Okabe S."/>
        </authorList>
    </citation>
    <scope>NUCLEOTIDE SEQUENCE [LARGE SCALE GENOMIC DNA]</scope>
    <source>
        <strain evidence="3">JPN1</strain>
    </source>
</reference>
<dbReference type="InterPro" id="IPR000719">
    <property type="entry name" value="Prot_kinase_dom"/>
</dbReference>
<dbReference type="Proteomes" id="UP000032309">
    <property type="component" value="Unassembled WGS sequence"/>
</dbReference>
<keyword evidence="2" id="KW-0418">Kinase</keyword>
<evidence type="ECO:0000313" key="2">
    <source>
        <dbReference type="EMBL" id="GAN34799.1"/>
    </source>
</evidence>
<dbReference type="EMBL" id="BAFN01000001">
    <property type="protein sequence ID" value="GAN34799.1"/>
    <property type="molecule type" value="Genomic_DNA"/>
</dbReference>
<keyword evidence="2" id="KW-0723">Serine/threonine-protein kinase</keyword>
<organism evidence="2 3">
    <name type="scientific">Candidatus Brocadia sinica JPN1</name>
    <dbReference type="NCBI Taxonomy" id="1197129"/>
    <lineage>
        <taxon>Bacteria</taxon>
        <taxon>Pseudomonadati</taxon>
        <taxon>Planctomycetota</taxon>
        <taxon>Candidatus Brocadiia</taxon>
        <taxon>Candidatus Brocadiales</taxon>
        <taxon>Candidatus Brocadiaceae</taxon>
        <taxon>Candidatus Brocadia</taxon>
    </lineage>
</organism>
<proteinExistence type="predicted"/>
<sequence length="349" mass="40535">MMSANYAVETKEPRGFSIVKREDTTFFVKEEYKETILSIPLDKNFSRIGKRADTNRKYGRGIYLSVPDSKNSGERFVIRNYRHGGLLGKLFGGIFYDGNRPLNELQINEIAARKGIPSAEVIAVAKRKLWGLFYKADFISKEISGAVDIVQFLKESPLTFIQKSKKSIIFELVRLIRHMHDAGIYHADLHLKNILLKDDTNGEFHAYIIDLDKSVVSRELSIEQRIKNLLRLDRSLEKLRWFSGIIKTTQKDTSASGNPPQFPFSGEEFSAETHSYKVAVPQSNWSGERMISASMKQKIRLISKTDRVRFLKGYTSYDDTLDKDWKRHIRQYYSHHTMHKLWWRALDLF</sequence>
<name>A0ABQ0K207_9BACT</name>
<keyword evidence="2" id="KW-0808">Transferase</keyword>
<accession>A0ABQ0K207</accession>
<evidence type="ECO:0000259" key="1">
    <source>
        <dbReference type="PROSITE" id="PS50011"/>
    </source>
</evidence>